<dbReference type="AlphaFoldDB" id="A0A6H0XLT6"/>
<dbReference type="EMBL" id="CP051139">
    <property type="protein sequence ID" value="QIW95711.1"/>
    <property type="molecule type" value="Genomic_DNA"/>
</dbReference>
<organism evidence="2 3">
    <name type="scientific">Peltaster fructicola</name>
    <dbReference type="NCBI Taxonomy" id="286661"/>
    <lineage>
        <taxon>Eukaryota</taxon>
        <taxon>Fungi</taxon>
        <taxon>Dikarya</taxon>
        <taxon>Ascomycota</taxon>
        <taxon>Pezizomycotina</taxon>
        <taxon>Dothideomycetes</taxon>
        <taxon>Dothideomycetes incertae sedis</taxon>
        <taxon>Peltaster</taxon>
    </lineage>
</organism>
<evidence type="ECO:0000313" key="2">
    <source>
        <dbReference type="EMBL" id="QIW95711.1"/>
    </source>
</evidence>
<protein>
    <submittedName>
        <fullName evidence="2">Uncharacterized protein</fullName>
    </submittedName>
</protein>
<dbReference type="Proteomes" id="UP000503462">
    <property type="component" value="Chromosome 1"/>
</dbReference>
<feature type="region of interest" description="Disordered" evidence="1">
    <location>
        <begin position="1"/>
        <end position="30"/>
    </location>
</feature>
<proteinExistence type="predicted"/>
<reference evidence="2 3" key="1">
    <citation type="journal article" date="2016" name="Sci. Rep.">
        <title>Peltaster fructicola genome reveals evolution from an invasive phytopathogen to an ectophytic parasite.</title>
        <authorList>
            <person name="Xu C."/>
            <person name="Chen H."/>
            <person name="Gleason M.L."/>
            <person name="Xu J.R."/>
            <person name="Liu H."/>
            <person name="Zhang R."/>
            <person name="Sun G."/>
        </authorList>
    </citation>
    <scope>NUCLEOTIDE SEQUENCE [LARGE SCALE GENOMIC DNA]</scope>
    <source>
        <strain evidence="2 3">LNHT1506</strain>
    </source>
</reference>
<feature type="compositionally biased region" description="Basic and acidic residues" evidence="1">
    <location>
        <begin position="1"/>
        <end position="14"/>
    </location>
</feature>
<accession>A0A6H0XLT6</accession>
<evidence type="ECO:0000256" key="1">
    <source>
        <dbReference type="SAM" id="MobiDB-lite"/>
    </source>
</evidence>
<gene>
    <name evidence="2" type="ORF">AMS68_001229</name>
</gene>
<evidence type="ECO:0000313" key="3">
    <source>
        <dbReference type="Proteomes" id="UP000503462"/>
    </source>
</evidence>
<dbReference type="OrthoDB" id="6220758at2759"/>
<name>A0A6H0XLT6_9PEZI</name>
<sequence length="270" mass="30964">MGSKEETEALEKRNAAQATKMGKLESGEEFQEETMNIEGVDYKVATIFSPRINREYVPASDLKELEVIGTDRWVKQIADQGEEYSSYKPRKTRIPDEQLQRILRRIAIQYMTHSQLSEQQQMAIAKDPESGQAWFNVPLTGHDAKSRIAEKIRQLTKGCRISDFDMSKATRFEHVYRAMSTIPEAKKLTQAAPVKVLRTQLPNVTVHTKRQTPIDKEKDIGRWKIIEAELERRNLPITGSRWKNAKINSMVKVQQPRKLGKTKKGTRVAA</sequence>
<keyword evidence="3" id="KW-1185">Reference proteome</keyword>